<proteinExistence type="predicted"/>
<feature type="domain" description="AB hydrolase-1" evidence="1">
    <location>
        <begin position="47"/>
        <end position="318"/>
    </location>
</feature>
<reference evidence="2" key="1">
    <citation type="submission" date="2022-10" db="EMBL/GenBank/DDBJ databases">
        <title>The WGS of Solirubrobacter sp. CPCC 204708.</title>
        <authorList>
            <person name="Jiang Z."/>
        </authorList>
    </citation>
    <scope>NUCLEOTIDE SEQUENCE</scope>
    <source>
        <strain evidence="2">CPCC 204708</strain>
    </source>
</reference>
<keyword evidence="2" id="KW-0378">Hydrolase</keyword>
<dbReference type="SUPFAM" id="SSF53474">
    <property type="entry name" value="alpha/beta-Hydrolases"/>
    <property type="match status" value="1"/>
</dbReference>
<protein>
    <submittedName>
        <fullName evidence="2">Alpha/beta hydrolase</fullName>
    </submittedName>
</protein>
<dbReference type="EMBL" id="JAPCID010000095">
    <property type="protein sequence ID" value="MDA0142496.1"/>
    <property type="molecule type" value="Genomic_DNA"/>
</dbReference>
<dbReference type="Proteomes" id="UP001147700">
    <property type="component" value="Unassembled WGS sequence"/>
</dbReference>
<sequence length="328" mass="34976">MRYDDWGARSQQWAGLCSVSTSVCRVPVHYVRAEPASAAVPKAPVHLLVPPMTGSASMWIDLVPYLRRFGPVISVDLPGSIAGHTGAPYRRGRRADLDARFVSAFVEQLPLESRVVLHGWSMGGLVAALAAGRMPEQTRGVVLVAPALPWRRTSLAEALGWQTLGRLLVAAGPPVTRIALRLAGQRILDAKGAAIADATAAPGGRPGLVGGDPGRVSRAQVDLWLDGLEAAREHPERLAGTATAFASAIKAMFIEQRPTNEALDSLRVPVLVLWGTDDPLVDAASLMQHARRPGWTPRPIHRVGHLLPIEAPDLCAQAVGQWLADLAA</sequence>
<accession>A0ABT4RV86</accession>
<comment type="caution">
    <text evidence="2">The sequence shown here is derived from an EMBL/GenBank/DDBJ whole genome shotgun (WGS) entry which is preliminary data.</text>
</comment>
<evidence type="ECO:0000259" key="1">
    <source>
        <dbReference type="Pfam" id="PF12697"/>
    </source>
</evidence>
<dbReference type="InterPro" id="IPR029058">
    <property type="entry name" value="AB_hydrolase_fold"/>
</dbReference>
<dbReference type="Pfam" id="PF12697">
    <property type="entry name" value="Abhydrolase_6"/>
    <property type="match status" value="1"/>
</dbReference>
<dbReference type="Gene3D" id="3.40.50.1820">
    <property type="entry name" value="alpha/beta hydrolase"/>
    <property type="match status" value="1"/>
</dbReference>
<evidence type="ECO:0000313" key="3">
    <source>
        <dbReference type="Proteomes" id="UP001147700"/>
    </source>
</evidence>
<dbReference type="GO" id="GO:0016787">
    <property type="term" value="F:hydrolase activity"/>
    <property type="evidence" value="ECO:0007669"/>
    <property type="project" value="UniProtKB-KW"/>
</dbReference>
<keyword evidence="3" id="KW-1185">Reference proteome</keyword>
<organism evidence="2 3">
    <name type="scientific">Solirubrobacter deserti</name>
    <dbReference type="NCBI Taxonomy" id="2282478"/>
    <lineage>
        <taxon>Bacteria</taxon>
        <taxon>Bacillati</taxon>
        <taxon>Actinomycetota</taxon>
        <taxon>Thermoleophilia</taxon>
        <taxon>Solirubrobacterales</taxon>
        <taxon>Solirubrobacteraceae</taxon>
        <taxon>Solirubrobacter</taxon>
    </lineage>
</organism>
<evidence type="ECO:0000313" key="2">
    <source>
        <dbReference type="EMBL" id="MDA0142496.1"/>
    </source>
</evidence>
<dbReference type="PANTHER" id="PTHR46438">
    <property type="entry name" value="ALPHA/BETA-HYDROLASES SUPERFAMILY PROTEIN"/>
    <property type="match status" value="1"/>
</dbReference>
<dbReference type="InterPro" id="IPR000073">
    <property type="entry name" value="AB_hydrolase_1"/>
</dbReference>
<name>A0ABT4RV86_9ACTN</name>
<gene>
    <name evidence="2" type="ORF">OJ962_33740</name>
</gene>